<dbReference type="InterPro" id="IPR013525">
    <property type="entry name" value="ABC2_TM"/>
</dbReference>
<gene>
    <name evidence="9" type="ORF">LSTR_LSTR011182</name>
</gene>
<keyword evidence="10" id="KW-1185">Reference proteome</keyword>
<evidence type="ECO:0000313" key="10">
    <source>
        <dbReference type="Proteomes" id="UP000291343"/>
    </source>
</evidence>
<dbReference type="Gene3D" id="3.40.50.300">
    <property type="entry name" value="P-loop containing nucleotide triphosphate hydrolases"/>
    <property type="match status" value="1"/>
</dbReference>
<feature type="transmembrane region" description="Helical" evidence="7">
    <location>
        <begin position="543"/>
        <end position="565"/>
    </location>
</feature>
<evidence type="ECO:0000256" key="1">
    <source>
        <dbReference type="ARBA" id="ARBA00004141"/>
    </source>
</evidence>
<dbReference type="AlphaFoldDB" id="A0A482XRA4"/>
<organism evidence="9 10">
    <name type="scientific">Laodelphax striatellus</name>
    <name type="common">Small brown planthopper</name>
    <name type="synonym">Delphax striatella</name>
    <dbReference type="NCBI Taxonomy" id="195883"/>
    <lineage>
        <taxon>Eukaryota</taxon>
        <taxon>Metazoa</taxon>
        <taxon>Ecdysozoa</taxon>
        <taxon>Arthropoda</taxon>
        <taxon>Hexapoda</taxon>
        <taxon>Insecta</taxon>
        <taxon>Pterygota</taxon>
        <taxon>Neoptera</taxon>
        <taxon>Paraneoptera</taxon>
        <taxon>Hemiptera</taxon>
        <taxon>Auchenorrhyncha</taxon>
        <taxon>Fulgoroidea</taxon>
        <taxon>Delphacidae</taxon>
        <taxon>Criomorphinae</taxon>
        <taxon>Laodelphax</taxon>
    </lineage>
</organism>
<evidence type="ECO:0000259" key="8">
    <source>
        <dbReference type="PROSITE" id="PS50893"/>
    </source>
</evidence>
<dbReference type="InterPro" id="IPR027417">
    <property type="entry name" value="P-loop_NTPase"/>
</dbReference>
<dbReference type="STRING" id="195883.A0A482XRA4"/>
<dbReference type="GO" id="GO:0140359">
    <property type="term" value="F:ABC-type transporter activity"/>
    <property type="evidence" value="ECO:0007669"/>
    <property type="project" value="InterPro"/>
</dbReference>
<dbReference type="InterPro" id="IPR003439">
    <property type="entry name" value="ABC_transporter-like_ATP-bd"/>
</dbReference>
<keyword evidence="5 7" id="KW-1133">Transmembrane helix</keyword>
<dbReference type="PANTHER" id="PTHR43038:SF3">
    <property type="entry name" value="ABC TRANSPORTER G FAMILY MEMBER 20 ISOFORM X1"/>
    <property type="match status" value="1"/>
</dbReference>
<dbReference type="InterPro" id="IPR003593">
    <property type="entry name" value="AAA+_ATPase"/>
</dbReference>
<name>A0A482XRA4_LAOST</name>
<dbReference type="Proteomes" id="UP000291343">
    <property type="component" value="Unassembled WGS sequence"/>
</dbReference>
<evidence type="ECO:0000256" key="5">
    <source>
        <dbReference type="ARBA" id="ARBA00022989"/>
    </source>
</evidence>
<dbReference type="SMR" id="A0A482XRA4"/>
<dbReference type="Pfam" id="PF12698">
    <property type="entry name" value="ABC2_membrane_3"/>
    <property type="match status" value="1"/>
</dbReference>
<keyword evidence="6 7" id="KW-0472">Membrane</keyword>
<dbReference type="GO" id="GO:0005524">
    <property type="term" value="F:ATP binding"/>
    <property type="evidence" value="ECO:0007669"/>
    <property type="project" value="UniProtKB-KW"/>
</dbReference>
<evidence type="ECO:0000256" key="2">
    <source>
        <dbReference type="ARBA" id="ARBA00022692"/>
    </source>
</evidence>
<dbReference type="Pfam" id="PF00005">
    <property type="entry name" value="ABC_tran"/>
    <property type="match status" value="1"/>
</dbReference>
<dbReference type="SUPFAM" id="SSF52540">
    <property type="entry name" value="P-loop containing nucleoside triphosphate hydrolases"/>
    <property type="match status" value="1"/>
</dbReference>
<feature type="domain" description="ABC transporter" evidence="8">
    <location>
        <begin position="12"/>
        <end position="233"/>
    </location>
</feature>
<dbReference type="SMART" id="SM00382">
    <property type="entry name" value="AAA"/>
    <property type="match status" value="1"/>
</dbReference>
<keyword evidence="3" id="KW-0547">Nucleotide-binding</keyword>
<dbReference type="GO" id="GO:0016887">
    <property type="term" value="F:ATP hydrolysis activity"/>
    <property type="evidence" value="ECO:0007669"/>
    <property type="project" value="InterPro"/>
</dbReference>
<comment type="caution">
    <text evidence="9">The sequence shown here is derived from an EMBL/GenBank/DDBJ whole genome shotgun (WGS) entry which is preliminary data.</text>
</comment>
<evidence type="ECO:0000313" key="9">
    <source>
        <dbReference type="EMBL" id="RZF48695.1"/>
    </source>
</evidence>
<keyword evidence="4" id="KW-0067">ATP-binding</keyword>
<feature type="transmembrane region" description="Helical" evidence="7">
    <location>
        <begin position="478"/>
        <end position="505"/>
    </location>
</feature>
<dbReference type="InParanoid" id="A0A482XRA4"/>
<protein>
    <recommendedName>
        <fullName evidence="8">ABC transporter domain-containing protein</fullName>
    </recommendedName>
</protein>
<reference evidence="9 10" key="1">
    <citation type="journal article" date="2017" name="Gigascience">
        <title>Genome sequence of the small brown planthopper, Laodelphax striatellus.</title>
        <authorList>
            <person name="Zhu J."/>
            <person name="Jiang F."/>
            <person name="Wang X."/>
            <person name="Yang P."/>
            <person name="Bao Y."/>
            <person name="Zhao W."/>
            <person name="Wang W."/>
            <person name="Lu H."/>
            <person name="Wang Q."/>
            <person name="Cui N."/>
            <person name="Li J."/>
            <person name="Chen X."/>
            <person name="Luo L."/>
            <person name="Yu J."/>
            <person name="Kang L."/>
            <person name="Cui F."/>
        </authorList>
    </citation>
    <scope>NUCLEOTIDE SEQUENCE [LARGE SCALE GENOMIC DNA]</scope>
    <source>
        <strain evidence="9">Lst14</strain>
    </source>
</reference>
<dbReference type="InterPro" id="IPR017871">
    <property type="entry name" value="ABC_transporter-like_CS"/>
</dbReference>
<evidence type="ECO:0000256" key="4">
    <source>
        <dbReference type="ARBA" id="ARBA00022840"/>
    </source>
</evidence>
<dbReference type="OrthoDB" id="10255969at2759"/>
<dbReference type="EMBL" id="QKKF02001142">
    <property type="protein sequence ID" value="RZF48695.1"/>
    <property type="molecule type" value="Genomic_DNA"/>
</dbReference>
<feature type="transmembrane region" description="Helical" evidence="7">
    <location>
        <begin position="517"/>
        <end position="537"/>
    </location>
</feature>
<keyword evidence="2 7" id="KW-0812">Transmembrane</keyword>
<comment type="subcellular location">
    <subcellularLocation>
        <location evidence="1">Membrane</location>
        <topology evidence="1">Multi-pass membrane protein</topology>
    </subcellularLocation>
</comment>
<dbReference type="GO" id="GO:0016020">
    <property type="term" value="C:membrane"/>
    <property type="evidence" value="ECO:0007669"/>
    <property type="project" value="UniProtKB-SubCell"/>
</dbReference>
<dbReference type="PANTHER" id="PTHR43038">
    <property type="entry name" value="ATP-BINDING CASSETTE, SUB-FAMILY H, MEMBER 1"/>
    <property type="match status" value="1"/>
</dbReference>
<dbReference type="PROSITE" id="PS00211">
    <property type="entry name" value="ABC_TRANSPORTER_1"/>
    <property type="match status" value="1"/>
</dbReference>
<proteinExistence type="predicted"/>
<evidence type="ECO:0000256" key="3">
    <source>
        <dbReference type="ARBA" id="ARBA00022741"/>
    </source>
</evidence>
<evidence type="ECO:0000256" key="7">
    <source>
        <dbReference type="SAM" id="Phobius"/>
    </source>
</evidence>
<evidence type="ECO:0000256" key="6">
    <source>
        <dbReference type="ARBA" id="ARBA00023136"/>
    </source>
</evidence>
<dbReference type="PROSITE" id="PS50893">
    <property type="entry name" value="ABC_TRANSPORTER_2"/>
    <property type="match status" value="1"/>
</dbReference>
<sequence>MELKEMDGSEAVSIRNAYKKFGRHVVLKNLDMTVMEGTIYGLLGPSGCGKTTLLRCLVGRCQLDSGDIYVKAKWRRKVGFMPQELALYQDMTIAEAFNYFGRLFGMKWGEIEDRGSEMLKLLDLPPGCRLVGSLSGGQQRRVSFAVALLHNPELLLLDEPTVGVDPILASSIWESLIKMAHVHHKTIIITTHYIEEARQANTIGLMRRGILLAEEPPTHLMHRMNCTSLEQAFLQLCQQQQTTDANADDDSSLRSYPNCSERSPVPIRTQSGWSSQRFLAQLVKNLVWNLRNYQMLIFMLMLPIAMAFLVNETIGNERFHSVIGIASLELKNGFASCNTRDLHFNCSFTNRPLSCLYMDLLREKSFVMEEFSSVEEARAAATRGKIMAYLSFAENYTASVFQRIEDGSGTTEDILDSSTMYAWVDMSNLWLSTILRRDLIYSILKLLQDLFVNCQASVKLATIPVKFETPVFGKKDPSFLHFSIPGLMTTFCFYLPVMFTTGALISEKSIGRLERSLIAGLNLVEVVAAHAVIQFMILGIQTALMLIVTYAVYFNPLTGSVTLLII</sequence>
<accession>A0A482XRA4</accession>